<sequence>MTNFSTEIISRPVETACDNVKSAMVYRFFGKRLFDICLCLVLAPIVFPVILLLALIVRRDGGSAFFKQARVGKDGKHFRCLKLRTMRVDAEEHLIEMCRKDPEIRKEWELYQKLDVDPRITKIGNILRKTSLDELPQFLNVLFGDMSFFGPRPFLPSQSAMYLNAGGKAYFKMRPGISGAWQVSTRNESTFIERVGYDEEYYRTLSLVTDINLFWKTFAVVIKREGK</sequence>
<feature type="transmembrane region" description="Helical" evidence="9">
    <location>
        <begin position="33"/>
        <end position="57"/>
    </location>
</feature>
<evidence type="ECO:0000256" key="2">
    <source>
        <dbReference type="ARBA" id="ARBA00006464"/>
    </source>
</evidence>
<keyword evidence="6 9" id="KW-1133">Transmembrane helix</keyword>
<dbReference type="GO" id="GO:0000271">
    <property type="term" value="P:polysaccharide biosynthetic process"/>
    <property type="evidence" value="ECO:0007669"/>
    <property type="project" value="UniProtKB-KW"/>
</dbReference>
<keyword evidence="8" id="KW-0270">Exopolysaccharide synthesis</keyword>
<dbReference type="Proteomes" id="UP000269689">
    <property type="component" value="Unassembled WGS sequence"/>
</dbReference>
<dbReference type="InterPro" id="IPR003362">
    <property type="entry name" value="Bact_transf"/>
</dbReference>
<keyword evidence="7 9" id="KW-0472">Membrane</keyword>
<evidence type="ECO:0000259" key="10">
    <source>
        <dbReference type="Pfam" id="PF02397"/>
    </source>
</evidence>
<dbReference type="GO" id="GO:0005886">
    <property type="term" value="C:plasma membrane"/>
    <property type="evidence" value="ECO:0007669"/>
    <property type="project" value="UniProtKB-SubCell"/>
</dbReference>
<evidence type="ECO:0000256" key="5">
    <source>
        <dbReference type="ARBA" id="ARBA00022692"/>
    </source>
</evidence>
<evidence type="ECO:0000256" key="9">
    <source>
        <dbReference type="SAM" id="Phobius"/>
    </source>
</evidence>
<gene>
    <name evidence="11" type="ORF">EDD53_1750</name>
</gene>
<feature type="domain" description="Bacterial sugar transferase" evidence="10">
    <location>
        <begin position="31"/>
        <end position="223"/>
    </location>
</feature>
<evidence type="ECO:0000256" key="6">
    <source>
        <dbReference type="ARBA" id="ARBA00022989"/>
    </source>
</evidence>
<dbReference type="PANTHER" id="PTHR30576:SF4">
    <property type="entry name" value="UNDECAPRENYL-PHOSPHATE GALACTOSE PHOSPHOTRANSFERASE"/>
    <property type="match status" value="1"/>
</dbReference>
<evidence type="ECO:0000256" key="3">
    <source>
        <dbReference type="ARBA" id="ARBA00022475"/>
    </source>
</evidence>
<accession>A0A3N4U9D4</accession>
<keyword evidence="3" id="KW-1003">Cell membrane</keyword>
<dbReference type="EMBL" id="RKQK01000002">
    <property type="protein sequence ID" value="RPE67343.1"/>
    <property type="molecule type" value="Genomic_DNA"/>
</dbReference>
<evidence type="ECO:0000256" key="8">
    <source>
        <dbReference type="ARBA" id="ARBA00023169"/>
    </source>
</evidence>
<evidence type="ECO:0000313" key="11">
    <source>
        <dbReference type="EMBL" id="RPE67343.1"/>
    </source>
</evidence>
<name>A0A3N4U9D4_9RHOB</name>
<comment type="subcellular location">
    <subcellularLocation>
        <location evidence="1">Cell membrane</location>
    </subcellularLocation>
</comment>
<dbReference type="Pfam" id="PF02397">
    <property type="entry name" value="Bac_transf"/>
    <property type="match status" value="1"/>
</dbReference>
<reference evidence="11 12" key="1">
    <citation type="submission" date="2018-11" db="EMBL/GenBank/DDBJ databases">
        <title>Genomic Encyclopedia of Type Strains, Phase IV (KMG-IV): sequencing the most valuable type-strain genomes for metagenomic binning, comparative biology and taxonomic classification.</title>
        <authorList>
            <person name="Goeker M."/>
        </authorList>
    </citation>
    <scope>NUCLEOTIDE SEQUENCE [LARGE SCALE GENOMIC DNA]</scope>
    <source>
        <strain evidence="11 12">DSM 104731</strain>
    </source>
</reference>
<evidence type="ECO:0000256" key="4">
    <source>
        <dbReference type="ARBA" id="ARBA00022679"/>
    </source>
</evidence>
<keyword evidence="5 9" id="KW-0812">Transmembrane</keyword>
<dbReference type="AlphaFoldDB" id="A0A3N4U9D4"/>
<dbReference type="PANTHER" id="PTHR30576">
    <property type="entry name" value="COLANIC BIOSYNTHESIS UDP-GLUCOSE LIPID CARRIER TRANSFERASE"/>
    <property type="match status" value="1"/>
</dbReference>
<keyword evidence="12" id="KW-1185">Reference proteome</keyword>
<protein>
    <submittedName>
        <fullName evidence="11">Lipopolysaccharide/colanic/teichoic acid biosynthesis glycosyltransferase</fullName>
    </submittedName>
</protein>
<comment type="caution">
    <text evidence="11">The sequence shown here is derived from an EMBL/GenBank/DDBJ whole genome shotgun (WGS) entry which is preliminary data.</text>
</comment>
<keyword evidence="4 11" id="KW-0808">Transferase</keyword>
<dbReference type="RefSeq" id="WP_246002319.1">
    <property type="nucleotide sequence ID" value="NZ_RKQK01000002.1"/>
</dbReference>
<dbReference type="GO" id="GO:0016780">
    <property type="term" value="F:phosphotransferase activity, for other substituted phosphate groups"/>
    <property type="evidence" value="ECO:0007669"/>
    <property type="project" value="TreeGrafter"/>
</dbReference>
<evidence type="ECO:0000313" key="12">
    <source>
        <dbReference type="Proteomes" id="UP000269689"/>
    </source>
</evidence>
<proteinExistence type="inferred from homology"/>
<evidence type="ECO:0000256" key="7">
    <source>
        <dbReference type="ARBA" id="ARBA00023136"/>
    </source>
</evidence>
<comment type="similarity">
    <text evidence="2">Belongs to the bacterial sugar transferase family.</text>
</comment>
<evidence type="ECO:0000256" key="1">
    <source>
        <dbReference type="ARBA" id="ARBA00004236"/>
    </source>
</evidence>
<organism evidence="11 12">
    <name type="scientific">Pacificibacter maritimus</name>
    <dbReference type="NCBI Taxonomy" id="762213"/>
    <lineage>
        <taxon>Bacteria</taxon>
        <taxon>Pseudomonadati</taxon>
        <taxon>Pseudomonadota</taxon>
        <taxon>Alphaproteobacteria</taxon>
        <taxon>Rhodobacterales</taxon>
        <taxon>Roseobacteraceae</taxon>
        <taxon>Pacificibacter</taxon>
    </lineage>
</organism>